<sequence length="153" mass="17009">MQQEQPVNIKLLQALSDLHNLLGRLETSASFARSEVKDNRPEVAWFYLSAISSGVEKITHELPLMMQAMRAMNDQSGGLVGGMITTYTDLNGNDVTVYNLQWLENARYFKPSDPADAAAGEWLPCSLYHIGTDEDGDDLTIWLNGDMQEVKAS</sequence>
<evidence type="ECO:0000313" key="2">
    <source>
        <dbReference type="Proteomes" id="UP000672027"/>
    </source>
</evidence>
<accession>A0ABX7X8H7</accession>
<evidence type="ECO:0000313" key="1">
    <source>
        <dbReference type="EMBL" id="QTR51541.1"/>
    </source>
</evidence>
<keyword evidence="2" id="KW-1185">Reference proteome</keyword>
<dbReference type="Proteomes" id="UP000672027">
    <property type="component" value="Chromosome"/>
</dbReference>
<dbReference type="RefSeq" id="WP_210230053.1">
    <property type="nucleotide sequence ID" value="NZ_CP072800.1"/>
</dbReference>
<name>A0ABX7X8H7_9GAMM</name>
<dbReference type="EMBL" id="CP072800">
    <property type="protein sequence ID" value="QTR51541.1"/>
    <property type="molecule type" value="Genomic_DNA"/>
</dbReference>
<gene>
    <name evidence="1" type="ORF">J8380_08385</name>
</gene>
<reference evidence="1 2" key="1">
    <citation type="submission" date="2021-04" db="EMBL/GenBank/DDBJ databases">
        <title>Genomics, taxonomy and metabolism of representatives of sulfur bacteria of the genus Thiothrix: Thiothrix fructosivorans QT, Thiothrix unzii A1T and three new species, Thiothrix subterranea sp. nov., Thiothrix litoralis sp. nov. and 'Candidatus Thiothrix anitrata' sp. nov.</title>
        <authorList>
            <person name="Ravin N.V."/>
            <person name="Smolyakov D."/>
            <person name="Rudenko T.S."/>
            <person name="Mardanov A.V."/>
            <person name="Beletsky A.V."/>
            <person name="Markov N.D."/>
            <person name="Fomenkov A.I."/>
            <person name="Roberts R.J."/>
            <person name="Karnachuk O.V."/>
            <person name="Novikov A."/>
            <person name="Grabovich M.Y."/>
        </authorList>
    </citation>
    <scope>NUCLEOTIDE SEQUENCE [LARGE SCALE GENOMIC DNA]</scope>
    <source>
        <strain evidence="1 2">A52</strain>
    </source>
</reference>
<proteinExistence type="predicted"/>
<protein>
    <submittedName>
        <fullName evidence="1">Uncharacterized protein</fullName>
    </submittedName>
</protein>
<organism evidence="1 2">
    <name type="scientific">Candidatus Thiothrix anitrata</name>
    <dbReference type="NCBI Taxonomy" id="2823902"/>
    <lineage>
        <taxon>Bacteria</taxon>
        <taxon>Pseudomonadati</taxon>
        <taxon>Pseudomonadota</taxon>
        <taxon>Gammaproteobacteria</taxon>
        <taxon>Thiotrichales</taxon>
        <taxon>Thiotrichaceae</taxon>
        <taxon>Thiothrix</taxon>
    </lineage>
</organism>